<evidence type="ECO:0000313" key="2">
    <source>
        <dbReference type="Proteomes" id="UP001489719"/>
    </source>
</evidence>
<gene>
    <name evidence="1" type="ORF">V1517DRAFT_993</name>
</gene>
<dbReference type="Proteomes" id="UP001489719">
    <property type="component" value="Unassembled WGS sequence"/>
</dbReference>
<evidence type="ECO:0000313" key="1">
    <source>
        <dbReference type="EMBL" id="KAK9326343.1"/>
    </source>
</evidence>
<comment type="caution">
    <text evidence="1">The sequence shown here is derived from an EMBL/GenBank/DDBJ whole genome shotgun (WGS) entry which is preliminary data.</text>
</comment>
<accession>A0ACC3TZ76</accession>
<protein>
    <submittedName>
        <fullName evidence="1">ATP synthase subunit H-domain-containing protein</fullName>
    </submittedName>
</protein>
<keyword evidence="2" id="KW-1185">Reference proteome</keyword>
<reference evidence="2" key="1">
    <citation type="journal article" date="2024" name="Front. Bioeng. Biotechnol.">
        <title>Genome-scale model development and genomic sequencing of the oleaginous clade Lipomyces.</title>
        <authorList>
            <person name="Czajka J.J."/>
            <person name="Han Y."/>
            <person name="Kim J."/>
            <person name="Mondo S.J."/>
            <person name="Hofstad B.A."/>
            <person name="Robles A."/>
            <person name="Haridas S."/>
            <person name="Riley R."/>
            <person name="LaButti K."/>
            <person name="Pangilinan J."/>
            <person name="Andreopoulos W."/>
            <person name="Lipzen A."/>
            <person name="Yan J."/>
            <person name="Wang M."/>
            <person name="Ng V."/>
            <person name="Grigoriev I.V."/>
            <person name="Spatafora J.W."/>
            <person name="Magnuson J.K."/>
            <person name="Baker S.E."/>
            <person name="Pomraning K.R."/>
        </authorList>
    </citation>
    <scope>NUCLEOTIDE SEQUENCE [LARGE SCALE GENOMIC DNA]</scope>
    <source>
        <strain evidence="2">CBS 10300</strain>
    </source>
</reference>
<organism evidence="1 2">
    <name type="scientific">Lipomyces orientalis</name>
    <dbReference type="NCBI Taxonomy" id="1233043"/>
    <lineage>
        <taxon>Eukaryota</taxon>
        <taxon>Fungi</taxon>
        <taxon>Dikarya</taxon>
        <taxon>Ascomycota</taxon>
        <taxon>Saccharomycotina</taxon>
        <taxon>Lipomycetes</taxon>
        <taxon>Lipomycetales</taxon>
        <taxon>Lipomycetaceae</taxon>
        <taxon>Lipomyces</taxon>
    </lineage>
</organism>
<proteinExistence type="predicted"/>
<sequence length="104" mass="11985">MILPWMEEIAGKFQSRRILLTVRHSAEVLYVLAAVVGLSLATWFLTPKGDNQTVWRSSVILTLAMCYLMWAITYLSQLHPLIQPMRSDLRPEFAEGYSEYYGTE</sequence>
<name>A0ACC3TZ76_9ASCO</name>
<dbReference type="EMBL" id="MU970034">
    <property type="protein sequence ID" value="KAK9326343.1"/>
    <property type="molecule type" value="Genomic_DNA"/>
</dbReference>